<gene>
    <name evidence="1" type="ORF">DPEC_G00187790</name>
</gene>
<dbReference type="Proteomes" id="UP001157502">
    <property type="component" value="Chromosome 15"/>
</dbReference>
<sequence>MMRQFYSEYLHSSTTQYQELATNVTIEVNRGYKIIYPLTYLRSRIIQFTQGSVMVKMTLIFVNQTVVPNLTSAVQGLALSQAQGHTFLNIDTNSISASLPAAAAQNTASTTAFKANILTITVGILFTMLTRLSLVN</sequence>
<comment type="caution">
    <text evidence="1">The sequence shown here is derived from an EMBL/GenBank/DDBJ whole genome shotgun (WGS) entry which is preliminary data.</text>
</comment>
<accession>A0ACC2GC38</accession>
<evidence type="ECO:0000313" key="2">
    <source>
        <dbReference type="Proteomes" id="UP001157502"/>
    </source>
</evidence>
<dbReference type="EMBL" id="CM055742">
    <property type="protein sequence ID" value="KAJ8001107.1"/>
    <property type="molecule type" value="Genomic_DNA"/>
</dbReference>
<protein>
    <submittedName>
        <fullName evidence="1">Uncharacterized protein</fullName>
    </submittedName>
</protein>
<name>A0ACC2GC38_DALPE</name>
<keyword evidence="2" id="KW-1185">Reference proteome</keyword>
<organism evidence="1 2">
    <name type="scientific">Dallia pectoralis</name>
    <name type="common">Alaska blackfish</name>
    <dbReference type="NCBI Taxonomy" id="75939"/>
    <lineage>
        <taxon>Eukaryota</taxon>
        <taxon>Metazoa</taxon>
        <taxon>Chordata</taxon>
        <taxon>Craniata</taxon>
        <taxon>Vertebrata</taxon>
        <taxon>Euteleostomi</taxon>
        <taxon>Actinopterygii</taxon>
        <taxon>Neopterygii</taxon>
        <taxon>Teleostei</taxon>
        <taxon>Protacanthopterygii</taxon>
        <taxon>Esociformes</taxon>
        <taxon>Umbridae</taxon>
        <taxon>Dallia</taxon>
    </lineage>
</organism>
<proteinExistence type="predicted"/>
<reference evidence="1" key="1">
    <citation type="submission" date="2021-05" db="EMBL/GenBank/DDBJ databases">
        <authorList>
            <person name="Pan Q."/>
            <person name="Jouanno E."/>
            <person name="Zahm M."/>
            <person name="Klopp C."/>
            <person name="Cabau C."/>
            <person name="Louis A."/>
            <person name="Berthelot C."/>
            <person name="Parey E."/>
            <person name="Roest Crollius H."/>
            <person name="Montfort J."/>
            <person name="Robinson-Rechavi M."/>
            <person name="Bouchez O."/>
            <person name="Lampietro C."/>
            <person name="Lopez Roques C."/>
            <person name="Donnadieu C."/>
            <person name="Postlethwait J."/>
            <person name="Bobe J."/>
            <person name="Dillon D."/>
            <person name="Chandos A."/>
            <person name="von Hippel F."/>
            <person name="Guiguen Y."/>
        </authorList>
    </citation>
    <scope>NUCLEOTIDE SEQUENCE</scope>
    <source>
        <strain evidence="1">YG-Jan2019</strain>
    </source>
</reference>
<evidence type="ECO:0000313" key="1">
    <source>
        <dbReference type="EMBL" id="KAJ8001107.1"/>
    </source>
</evidence>